<gene>
    <name evidence="1" type="ORF">OUZ56_000284</name>
</gene>
<organism evidence="1 2">
    <name type="scientific">Daphnia magna</name>
    <dbReference type="NCBI Taxonomy" id="35525"/>
    <lineage>
        <taxon>Eukaryota</taxon>
        <taxon>Metazoa</taxon>
        <taxon>Ecdysozoa</taxon>
        <taxon>Arthropoda</taxon>
        <taxon>Crustacea</taxon>
        <taxon>Branchiopoda</taxon>
        <taxon>Diplostraca</taxon>
        <taxon>Cladocera</taxon>
        <taxon>Anomopoda</taxon>
        <taxon>Daphniidae</taxon>
        <taxon>Daphnia</taxon>
    </lineage>
</organism>
<reference evidence="1 2" key="1">
    <citation type="journal article" date="2023" name="Nucleic Acids Res.">
        <title>The hologenome of Daphnia magna reveals possible DNA methylation and microbiome-mediated evolution of the host genome.</title>
        <authorList>
            <person name="Chaturvedi A."/>
            <person name="Li X."/>
            <person name="Dhandapani V."/>
            <person name="Marshall H."/>
            <person name="Kissane S."/>
            <person name="Cuenca-Cambronero M."/>
            <person name="Asole G."/>
            <person name="Calvet F."/>
            <person name="Ruiz-Romero M."/>
            <person name="Marangio P."/>
            <person name="Guigo R."/>
            <person name="Rago D."/>
            <person name="Mirbahai L."/>
            <person name="Eastwood N."/>
            <person name="Colbourne J.K."/>
            <person name="Zhou J."/>
            <person name="Mallon E."/>
            <person name="Orsini L."/>
        </authorList>
    </citation>
    <scope>NUCLEOTIDE SEQUENCE [LARGE SCALE GENOMIC DNA]</scope>
    <source>
        <strain evidence="1">LRV0_1</strain>
    </source>
</reference>
<evidence type="ECO:0000313" key="1">
    <source>
        <dbReference type="EMBL" id="KAK4018216.1"/>
    </source>
</evidence>
<proteinExistence type="predicted"/>
<evidence type="ECO:0000313" key="2">
    <source>
        <dbReference type="Proteomes" id="UP001234178"/>
    </source>
</evidence>
<sequence length="104" mass="11414">MKKTAIYRKTRLTRDQDIVLWASDRFAFGSITPSSPGDYSTVRDAGVSLSCHRPVAASPYKILSLSTGSLLFLLGAHSHSRLPRYDASVVAELSLLNPDLYFPA</sequence>
<protein>
    <submittedName>
        <fullName evidence="1">Uncharacterized protein</fullName>
    </submittedName>
</protein>
<accession>A0ABQ9ZZ72</accession>
<name>A0ABQ9ZZ72_9CRUS</name>
<dbReference type="Proteomes" id="UP001234178">
    <property type="component" value="Unassembled WGS sequence"/>
</dbReference>
<keyword evidence="2" id="KW-1185">Reference proteome</keyword>
<comment type="caution">
    <text evidence="1">The sequence shown here is derived from an EMBL/GenBank/DDBJ whole genome shotgun (WGS) entry which is preliminary data.</text>
</comment>
<dbReference type="EMBL" id="JAOYFB010000036">
    <property type="protein sequence ID" value="KAK4018216.1"/>
    <property type="molecule type" value="Genomic_DNA"/>
</dbReference>